<organism evidence="2 3">
    <name type="scientific">Brevibacillus ruminantium</name>
    <dbReference type="NCBI Taxonomy" id="2950604"/>
    <lineage>
        <taxon>Bacteria</taxon>
        <taxon>Bacillati</taxon>
        <taxon>Bacillota</taxon>
        <taxon>Bacilli</taxon>
        <taxon>Bacillales</taxon>
        <taxon>Paenibacillaceae</taxon>
        <taxon>Brevibacillus</taxon>
    </lineage>
</organism>
<feature type="transmembrane region" description="Helical" evidence="1">
    <location>
        <begin position="85"/>
        <end position="109"/>
    </location>
</feature>
<dbReference type="PANTHER" id="PTHR35337:SF1">
    <property type="entry name" value="SLR1478 PROTEIN"/>
    <property type="match status" value="1"/>
</dbReference>
<dbReference type="Pfam" id="PF01944">
    <property type="entry name" value="SpoIIM"/>
    <property type="match status" value="1"/>
</dbReference>
<accession>A0ABY4WL52</accession>
<proteinExistence type="predicted"/>
<keyword evidence="1" id="KW-0472">Membrane</keyword>
<evidence type="ECO:0000256" key="1">
    <source>
        <dbReference type="SAM" id="Phobius"/>
    </source>
</evidence>
<keyword evidence="1" id="KW-1133">Transmembrane helix</keyword>
<feature type="transmembrane region" description="Helical" evidence="1">
    <location>
        <begin position="172"/>
        <end position="193"/>
    </location>
</feature>
<dbReference type="RefSeq" id="WP_251873167.1">
    <property type="nucleotide sequence ID" value="NZ_CP098755.1"/>
</dbReference>
<keyword evidence="1" id="KW-0812">Transmembrane</keyword>
<protein>
    <submittedName>
        <fullName evidence="2">Stage II sporulation protein M</fullName>
    </submittedName>
</protein>
<sequence>MKTQLKNLWLDNRKFFLAACLLFAGGAILGFVQAHVVEELAKALFEQLKDVMAKLERNGGGLFAMFWAIFFNNVKVALLMMAMGVFFAFVPVFNIMANGVFIGFMFAKISESGVNPVLMFTAGILPHGIFELPAILFAAAVGIRLGVLSLRTVGSLIQPAKWERVKNDWFEMLRQFPAAVLTVVVLLFVAAFVESGITPLVLHGILGDELQQVKLFQ</sequence>
<dbReference type="Proteomes" id="UP001056500">
    <property type="component" value="Chromosome"/>
</dbReference>
<feature type="transmembrane region" description="Helical" evidence="1">
    <location>
        <begin position="129"/>
        <end position="151"/>
    </location>
</feature>
<dbReference type="InterPro" id="IPR002798">
    <property type="entry name" value="SpoIIM-like"/>
</dbReference>
<evidence type="ECO:0000313" key="3">
    <source>
        <dbReference type="Proteomes" id="UP001056500"/>
    </source>
</evidence>
<dbReference type="EMBL" id="CP098755">
    <property type="protein sequence ID" value="USG66094.1"/>
    <property type="molecule type" value="Genomic_DNA"/>
</dbReference>
<name>A0ABY4WL52_9BACL</name>
<gene>
    <name evidence="2" type="ORF">NDK47_01710</name>
</gene>
<evidence type="ECO:0000313" key="2">
    <source>
        <dbReference type="EMBL" id="USG66094.1"/>
    </source>
</evidence>
<feature type="transmembrane region" description="Helical" evidence="1">
    <location>
        <begin position="58"/>
        <end position="78"/>
    </location>
</feature>
<reference evidence="2" key="1">
    <citation type="submission" date="2022-06" db="EMBL/GenBank/DDBJ databases">
        <title>Genome sequencing of Brevibacillus sp. BB3-R1.</title>
        <authorList>
            <person name="Heo J."/>
            <person name="Lee D."/>
            <person name="Won M."/>
            <person name="Han B.-H."/>
            <person name="Hong S.-B."/>
            <person name="Kwon S.-W."/>
        </authorList>
    </citation>
    <scope>NUCLEOTIDE SEQUENCE</scope>
    <source>
        <strain evidence="2">BB3-R1</strain>
    </source>
</reference>
<keyword evidence="3" id="KW-1185">Reference proteome</keyword>
<dbReference type="PANTHER" id="PTHR35337">
    <property type="entry name" value="SLR1478 PROTEIN"/>
    <property type="match status" value="1"/>
</dbReference>